<comment type="caution">
    <text evidence="4">The sequence shown here is derived from an EMBL/GenBank/DDBJ whole genome shotgun (WGS) entry which is preliminary data.</text>
</comment>
<evidence type="ECO:0000313" key="5">
    <source>
        <dbReference type="Proteomes" id="UP001591681"/>
    </source>
</evidence>
<evidence type="ECO:0000313" key="4">
    <source>
        <dbReference type="EMBL" id="KAL2097508.1"/>
    </source>
</evidence>
<gene>
    <name evidence="4" type="ORF">ACEWY4_006715</name>
</gene>
<reference evidence="4 5" key="1">
    <citation type="submission" date="2024-09" db="EMBL/GenBank/DDBJ databases">
        <title>A chromosome-level genome assembly of Gray's grenadier anchovy, Coilia grayii.</title>
        <authorList>
            <person name="Fu Z."/>
        </authorList>
    </citation>
    <scope>NUCLEOTIDE SEQUENCE [LARGE SCALE GENOMIC DNA]</scope>
    <source>
        <strain evidence="4">G4</strain>
        <tissue evidence="4">Muscle</tissue>
    </source>
</reference>
<dbReference type="Gene3D" id="3.80.10.10">
    <property type="entry name" value="Ribonuclease Inhibitor"/>
    <property type="match status" value="1"/>
</dbReference>
<name>A0ABD1KEK4_9TELE</name>
<dbReference type="PANTHER" id="PTHR31994:SF3">
    <property type="entry name" value="LEUCINE-RICH REPEAT-CONTAINING PROTEIN 42"/>
    <property type="match status" value="1"/>
</dbReference>
<organism evidence="4 5">
    <name type="scientific">Coilia grayii</name>
    <name type="common">Gray's grenadier anchovy</name>
    <dbReference type="NCBI Taxonomy" id="363190"/>
    <lineage>
        <taxon>Eukaryota</taxon>
        <taxon>Metazoa</taxon>
        <taxon>Chordata</taxon>
        <taxon>Craniata</taxon>
        <taxon>Vertebrata</taxon>
        <taxon>Euteleostomi</taxon>
        <taxon>Actinopterygii</taxon>
        <taxon>Neopterygii</taxon>
        <taxon>Teleostei</taxon>
        <taxon>Clupei</taxon>
        <taxon>Clupeiformes</taxon>
        <taxon>Clupeoidei</taxon>
        <taxon>Engraulidae</taxon>
        <taxon>Coilinae</taxon>
        <taxon>Coilia</taxon>
    </lineage>
</organism>
<dbReference type="PANTHER" id="PTHR31994">
    <property type="entry name" value="LEUCINE-RICH REPEAT-CONTAINING PROTEIN 42"/>
    <property type="match status" value="1"/>
</dbReference>
<dbReference type="InterPro" id="IPR032675">
    <property type="entry name" value="LRR_dom_sf"/>
</dbReference>
<feature type="region of interest" description="Disordered" evidence="3">
    <location>
        <begin position="388"/>
        <end position="414"/>
    </location>
</feature>
<evidence type="ECO:0008006" key="6">
    <source>
        <dbReference type="Google" id="ProtNLM"/>
    </source>
</evidence>
<dbReference type="AlphaFoldDB" id="A0ABD1KEK4"/>
<evidence type="ECO:0000256" key="3">
    <source>
        <dbReference type="SAM" id="MobiDB-lite"/>
    </source>
</evidence>
<protein>
    <recommendedName>
        <fullName evidence="6">Leucine-rich repeat-containing protein 42</fullName>
    </recommendedName>
</protein>
<dbReference type="InterPro" id="IPR039631">
    <property type="entry name" value="LRRC42"/>
</dbReference>
<sequence length="414" mass="47082">MYSEEMYAHGGAVYIQEEGELRCINYSHKAIHPSVKTPPRLKELPLGTTAFHLERKDHFVHTLDSEGSIRYTAKSLLDLCLLYVAENVEHIESLVGFPEEMAARLFVVAEEKKKFSDQETGSRALKVFCDAYEDLVLRSLCLRNRFSVVFEKLEEIKTFQSLRCLDLHGCKFGDSQEIFEYLTSGHLSRSLSQLFLGANSLSDAGIQKLTAPVRIMKTGLQNLELLDLSYNPITERALGYLACFQKLRGLDLSETLIKPGTALNGLLWRKMRLVSSDSPLKAFCHSCKTVGWAQEVIRQWEVDAVNLQKIRTPRTNAHRFYGVEKMFHEKLNFNAVNNKILRLQFYRPDPEFDFGISQVKLDRNTDGKMDLPSKTDLKRKLSPESEAAALGSKVAKRQSKPSFSAEDLDLLNSY</sequence>
<dbReference type="SUPFAM" id="SSF52047">
    <property type="entry name" value="RNI-like"/>
    <property type="match status" value="1"/>
</dbReference>
<keyword evidence="2" id="KW-0677">Repeat</keyword>
<evidence type="ECO:0000256" key="2">
    <source>
        <dbReference type="ARBA" id="ARBA00022737"/>
    </source>
</evidence>
<dbReference type="EMBL" id="JBHFQA010000006">
    <property type="protein sequence ID" value="KAL2097508.1"/>
    <property type="molecule type" value="Genomic_DNA"/>
</dbReference>
<dbReference type="Proteomes" id="UP001591681">
    <property type="component" value="Unassembled WGS sequence"/>
</dbReference>
<accession>A0ABD1KEK4</accession>
<keyword evidence="5" id="KW-1185">Reference proteome</keyword>
<evidence type="ECO:0000256" key="1">
    <source>
        <dbReference type="ARBA" id="ARBA00022614"/>
    </source>
</evidence>
<proteinExistence type="predicted"/>
<keyword evidence="1" id="KW-0433">Leucine-rich repeat</keyword>